<accession>A0A328HFD5</accession>
<feature type="signal peptide" evidence="2">
    <location>
        <begin position="1"/>
        <end position="29"/>
    </location>
</feature>
<comment type="caution">
    <text evidence="4">The sequence shown here is derived from an EMBL/GenBank/DDBJ whole genome shotgun (WGS) entry which is preliminary data.</text>
</comment>
<dbReference type="InterPro" id="IPR041183">
    <property type="entry name" value="Cyclophilin-like"/>
</dbReference>
<dbReference type="RefSeq" id="WP_111903962.1">
    <property type="nucleotide sequence ID" value="NZ_QLNP01000074.1"/>
</dbReference>
<dbReference type="Gene3D" id="2.40.100.20">
    <property type="match status" value="1"/>
</dbReference>
<dbReference type="PROSITE" id="PS51257">
    <property type="entry name" value="PROKAR_LIPOPROTEIN"/>
    <property type="match status" value="1"/>
</dbReference>
<dbReference type="EMBL" id="QLNP01000074">
    <property type="protein sequence ID" value="RAM37358.1"/>
    <property type="molecule type" value="Genomic_DNA"/>
</dbReference>
<dbReference type="InterPro" id="IPR029000">
    <property type="entry name" value="Cyclophilin-like_dom_sf"/>
</dbReference>
<dbReference type="SUPFAM" id="SSF50891">
    <property type="entry name" value="Cyclophilin-like"/>
    <property type="match status" value="1"/>
</dbReference>
<name>A0A328HFD5_ARTGO</name>
<evidence type="ECO:0000259" key="3">
    <source>
        <dbReference type="Pfam" id="PF18050"/>
    </source>
</evidence>
<dbReference type="Proteomes" id="UP000249166">
    <property type="component" value="Unassembled WGS sequence"/>
</dbReference>
<proteinExistence type="predicted"/>
<gene>
    <name evidence="4" type="ORF">DBZ45_11165</name>
</gene>
<feature type="chain" id="PRO_5038861138" description="Cyclophilin-like domain-containing protein" evidence="2">
    <location>
        <begin position="30"/>
        <end position="186"/>
    </location>
</feature>
<keyword evidence="2" id="KW-0732">Signal</keyword>
<evidence type="ECO:0000313" key="5">
    <source>
        <dbReference type="Proteomes" id="UP000249166"/>
    </source>
</evidence>
<feature type="compositionally biased region" description="Low complexity" evidence="1">
    <location>
        <begin position="27"/>
        <end position="62"/>
    </location>
</feature>
<evidence type="ECO:0000313" key="4">
    <source>
        <dbReference type="EMBL" id="RAM37358.1"/>
    </source>
</evidence>
<evidence type="ECO:0000256" key="2">
    <source>
        <dbReference type="SAM" id="SignalP"/>
    </source>
</evidence>
<reference evidence="4 5" key="1">
    <citation type="submission" date="2018-04" db="EMBL/GenBank/DDBJ databases">
        <title>Bacteria isolated from cave deposits of Manipur.</title>
        <authorList>
            <person name="Sahoo D."/>
            <person name="Sarangthem I."/>
            <person name="Nandeibam J."/>
        </authorList>
    </citation>
    <scope>NUCLEOTIDE SEQUENCE [LARGE SCALE GENOMIC DNA]</scope>
    <source>
        <strain evidence="5">mrc11</strain>
    </source>
</reference>
<dbReference type="OrthoDB" id="9806505at2"/>
<protein>
    <recommendedName>
        <fullName evidence="3">Cyclophilin-like domain-containing protein</fullName>
    </recommendedName>
</protein>
<feature type="domain" description="Cyclophilin-like" evidence="3">
    <location>
        <begin position="74"/>
        <end position="183"/>
    </location>
</feature>
<sequence>MTAMPQRTAAVSIAILLSMGLAACMQPSAQGPGDSSAAPSSAAAPSGSSSAAGSSSTSGSSSADDDREGTHIRIRIGNQTLDATVWDTPAGRDLLTQLPRTLSFRDLNGEEKVGHLEQSLTMNGMPQGDDPRVGDLGWYAPWGNVVLYYGDVRYWDGIARIGRIHGDLSAISGRAEDFTATLEAAG</sequence>
<evidence type="ECO:0000256" key="1">
    <source>
        <dbReference type="SAM" id="MobiDB-lite"/>
    </source>
</evidence>
<feature type="region of interest" description="Disordered" evidence="1">
    <location>
        <begin position="27"/>
        <end position="69"/>
    </location>
</feature>
<dbReference type="AlphaFoldDB" id="A0A328HFD5"/>
<dbReference type="Pfam" id="PF18050">
    <property type="entry name" value="Cyclophil_like2"/>
    <property type="match status" value="1"/>
</dbReference>
<organism evidence="4 5">
    <name type="scientific">Arthrobacter globiformis</name>
    <dbReference type="NCBI Taxonomy" id="1665"/>
    <lineage>
        <taxon>Bacteria</taxon>
        <taxon>Bacillati</taxon>
        <taxon>Actinomycetota</taxon>
        <taxon>Actinomycetes</taxon>
        <taxon>Micrococcales</taxon>
        <taxon>Micrococcaceae</taxon>
        <taxon>Arthrobacter</taxon>
    </lineage>
</organism>